<dbReference type="PATRIC" id="fig|56193.3.peg.3835"/>
<dbReference type="EMBL" id="LBIC01000009">
    <property type="protein sequence ID" value="KKW90547.1"/>
    <property type="molecule type" value="Genomic_DNA"/>
</dbReference>
<sequence length="451" mass="49079">MLLILAFSCGGTARDDVASLVVLRAVSLVVLFIGLFRLSAMDYRSNRFLLLSGGSIFLLIVCQLMPLPPILWQALPDRVLVRQIDEVIEAERVWRPMTMASAATYNGLWSVVPPLACLVLAVQLRVSALASFVYLLFAIGLLTTTWALLQMAGEPGSALYLYDVTNRHLPVGIFANRNHQAAFLACVIPMLAYIVEQHRSQWAGNASGFLSRFAAIILGAFIATSILVTGSRAGLLVGLFSIASVFLFKQGRIERSGRRTSPNVAKQRAVLAFGLVGSIAILSFAVYAGRDMALQRLVHTDESTELRARIMPTVMGMVENYLPWGTGQGSFESVYLIHEPDGLLSPVYMNHVHNDWIEIVLEGGLPVVVIASSCLLWLMHAVTVASSKGREDPCSRNLGRLGLILILLLGLASVTDYPLRVPALACLASLAFVWISKMKAEARIGLPIAHP</sequence>
<feature type="transmembrane region" description="Helical" evidence="5">
    <location>
        <begin position="233"/>
        <end position="248"/>
    </location>
</feature>
<proteinExistence type="predicted"/>
<feature type="transmembrane region" description="Helical" evidence="5">
    <location>
        <begin position="102"/>
        <end position="122"/>
    </location>
</feature>
<accession>A0A0M3AKC4</accession>
<dbReference type="GO" id="GO:0016020">
    <property type="term" value="C:membrane"/>
    <property type="evidence" value="ECO:0007669"/>
    <property type="project" value="UniProtKB-SubCell"/>
</dbReference>
<evidence type="ECO:0000256" key="3">
    <source>
        <dbReference type="ARBA" id="ARBA00022989"/>
    </source>
</evidence>
<dbReference type="PANTHER" id="PTHR37422:SF21">
    <property type="entry name" value="EXOQ-LIKE PROTEIN"/>
    <property type="match status" value="1"/>
</dbReference>
<organism evidence="7 8">
    <name type="scientific">Sphingobium chungbukense</name>
    <dbReference type="NCBI Taxonomy" id="56193"/>
    <lineage>
        <taxon>Bacteria</taxon>
        <taxon>Pseudomonadati</taxon>
        <taxon>Pseudomonadota</taxon>
        <taxon>Alphaproteobacteria</taxon>
        <taxon>Sphingomonadales</taxon>
        <taxon>Sphingomonadaceae</taxon>
        <taxon>Sphingobium</taxon>
    </lineage>
</organism>
<dbReference type="Pfam" id="PF04932">
    <property type="entry name" value="Wzy_C"/>
    <property type="match status" value="1"/>
</dbReference>
<name>A0A0M3AKC4_9SPHN</name>
<dbReference type="InterPro" id="IPR051533">
    <property type="entry name" value="WaaL-like"/>
</dbReference>
<keyword evidence="4 5" id="KW-0472">Membrane</keyword>
<protein>
    <recommendedName>
        <fullName evidence="6">O-antigen ligase-related domain-containing protein</fullName>
    </recommendedName>
</protein>
<dbReference type="Proteomes" id="UP000033874">
    <property type="component" value="Unassembled WGS sequence"/>
</dbReference>
<feature type="transmembrane region" description="Helical" evidence="5">
    <location>
        <begin position="397"/>
        <end position="413"/>
    </location>
</feature>
<feature type="transmembrane region" description="Helical" evidence="5">
    <location>
        <begin position="179"/>
        <end position="195"/>
    </location>
</feature>
<dbReference type="AlphaFoldDB" id="A0A0M3AKC4"/>
<evidence type="ECO:0000313" key="8">
    <source>
        <dbReference type="Proteomes" id="UP000033874"/>
    </source>
</evidence>
<keyword evidence="8" id="KW-1185">Reference proteome</keyword>
<gene>
    <name evidence="7" type="ORF">YP76_18300</name>
</gene>
<reference evidence="7 8" key="1">
    <citation type="submission" date="2015-04" db="EMBL/GenBank/DDBJ databases">
        <title>Genome sequence of aromatic hydrocarbons-degrading Sphingobium chungbukense DJ77.</title>
        <authorList>
            <person name="Kim Y.-C."/>
            <person name="Chae J.-C."/>
        </authorList>
    </citation>
    <scope>NUCLEOTIDE SEQUENCE [LARGE SCALE GENOMIC DNA]</scope>
    <source>
        <strain evidence="7 8">DJ77</strain>
    </source>
</reference>
<feature type="transmembrane region" description="Helical" evidence="5">
    <location>
        <begin position="207"/>
        <end position="227"/>
    </location>
</feature>
<dbReference type="InterPro" id="IPR007016">
    <property type="entry name" value="O-antigen_ligase-rel_domated"/>
</dbReference>
<keyword evidence="2 5" id="KW-0812">Transmembrane</keyword>
<keyword evidence="3 5" id="KW-1133">Transmembrane helix</keyword>
<feature type="domain" description="O-antigen ligase-related" evidence="6">
    <location>
        <begin position="220"/>
        <end position="370"/>
    </location>
</feature>
<feature type="transmembrane region" description="Helical" evidence="5">
    <location>
        <begin position="48"/>
        <end position="67"/>
    </location>
</feature>
<evidence type="ECO:0000259" key="6">
    <source>
        <dbReference type="Pfam" id="PF04932"/>
    </source>
</evidence>
<dbReference type="PANTHER" id="PTHR37422">
    <property type="entry name" value="TEICHURONIC ACID BIOSYNTHESIS PROTEIN TUAE"/>
    <property type="match status" value="1"/>
</dbReference>
<evidence type="ECO:0000256" key="1">
    <source>
        <dbReference type="ARBA" id="ARBA00004141"/>
    </source>
</evidence>
<evidence type="ECO:0000256" key="4">
    <source>
        <dbReference type="ARBA" id="ARBA00023136"/>
    </source>
</evidence>
<feature type="transmembrane region" description="Helical" evidence="5">
    <location>
        <begin position="364"/>
        <end position="385"/>
    </location>
</feature>
<evidence type="ECO:0000256" key="5">
    <source>
        <dbReference type="SAM" id="Phobius"/>
    </source>
</evidence>
<feature type="transmembrane region" description="Helical" evidence="5">
    <location>
        <begin position="17"/>
        <end position="36"/>
    </location>
</feature>
<comment type="caution">
    <text evidence="7">The sequence shown here is derived from an EMBL/GenBank/DDBJ whole genome shotgun (WGS) entry which is preliminary data.</text>
</comment>
<feature type="transmembrane region" description="Helical" evidence="5">
    <location>
        <begin position="269"/>
        <end position="288"/>
    </location>
</feature>
<feature type="transmembrane region" description="Helical" evidence="5">
    <location>
        <begin position="419"/>
        <end position="436"/>
    </location>
</feature>
<dbReference type="STRING" id="56193.YP76_18300"/>
<evidence type="ECO:0000313" key="7">
    <source>
        <dbReference type="EMBL" id="KKW90547.1"/>
    </source>
</evidence>
<comment type="subcellular location">
    <subcellularLocation>
        <location evidence="1">Membrane</location>
        <topology evidence="1">Multi-pass membrane protein</topology>
    </subcellularLocation>
</comment>
<feature type="transmembrane region" description="Helical" evidence="5">
    <location>
        <begin position="129"/>
        <end position="149"/>
    </location>
</feature>
<evidence type="ECO:0000256" key="2">
    <source>
        <dbReference type="ARBA" id="ARBA00022692"/>
    </source>
</evidence>